<dbReference type="OrthoDB" id="9792313at2"/>
<evidence type="ECO:0000256" key="1">
    <source>
        <dbReference type="ARBA" id="ARBA00009369"/>
    </source>
</evidence>
<evidence type="ECO:0000313" key="9">
    <source>
        <dbReference type="Proteomes" id="UP000007652"/>
    </source>
</evidence>
<dbReference type="GO" id="GO:0008360">
    <property type="term" value="P:regulation of cell shape"/>
    <property type="evidence" value="ECO:0007669"/>
    <property type="project" value="UniProtKB-KW"/>
</dbReference>
<dbReference type="InterPro" id="IPR042177">
    <property type="entry name" value="Cell/Rod_1"/>
</dbReference>
<dbReference type="AlphaFoldDB" id="G0V422"/>
<dbReference type="InterPro" id="IPR007221">
    <property type="entry name" value="MreC"/>
</dbReference>
<proteinExistence type="inferred from homology"/>
<evidence type="ECO:0000256" key="6">
    <source>
        <dbReference type="SAM" id="Coils"/>
    </source>
</evidence>
<comment type="function">
    <text evidence="5">Involved in formation and maintenance of cell shape.</text>
</comment>
<dbReference type="InterPro" id="IPR042175">
    <property type="entry name" value="Cell/Rod_MreC_2"/>
</dbReference>
<keyword evidence="6" id="KW-0175">Coiled coil</keyword>
<accession>G0V422</accession>
<sequence>MDFLKNKLLTIVLVLCLAFTIFIGITAGNKGNTGIVQNILTTGFRPLQKTLYVAGQRISNIFQFVSSLASLKKENDELKKEVEELRLKLVDFEKFKKENEELNKLLNFKNSNRNIKLLGANVVAKVGGEWFDILLIDVGSNDGVKKGQYVIAGNGFVGQVIEVNPNNSKVMTILDEMANIPAKVSSTEDIGLLTGIKSINKDKQCKISMLPYDTKAKEGDLVVTTNIISEGDSIIQDNILIGKITSIEEEKPSLTKVAYIKPEVDFKKLEKVMVIIK</sequence>
<evidence type="ECO:0000256" key="3">
    <source>
        <dbReference type="ARBA" id="ARBA00022960"/>
    </source>
</evidence>
<keyword evidence="3 5" id="KW-0133">Cell shape</keyword>
<dbReference type="InterPro" id="IPR055342">
    <property type="entry name" value="MreC_beta-barrel_core"/>
</dbReference>
<dbReference type="PIRSF" id="PIRSF038471">
    <property type="entry name" value="MreC"/>
    <property type="match status" value="1"/>
</dbReference>
<dbReference type="Gene3D" id="2.40.10.350">
    <property type="entry name" value="Rod shape-determining protein MreC, domain 2"/>
    <property type="match status" value="1"/>
</dbReference>
<evidence type="ECO:0000256" key="2">
    <source>
        <dbReference type="ARBA" id="ARBA00013855"/>
    </source>
</evidence>
<evidence type="ECO:0000256" key="4">
    <source>
        <dbReference type="ARBA" id="ARBA00032089"/>
    </source>
</evidence>
<dbReference type="eggNOG" id="COG1792">
    <property type="taxonomic scope" value="Bacteria"/>
</dbReference>
<dbReference type="Pfam" id="PF04085">
    <property type="entry name" value="MreC"/>
    <property type="match status" value="1"/>
</dbReference>
<evidence type="ECO:0000313" key="8">
    <source>
        <dbReference type="EMBL" id="CCC57862.1"/>
    </source>
</evidence>
<evidence type="ECO:0000256" key="5">
    <source>
        <dbReference type="PIRNR" id="PIRNR038471"/>
    </source>
</evidence>
<evidence type="ECO:0000259" key="7">
    <source>
        <dbReference type="Pfam" id="PF04085"/>
    </source>
</evidence>
<dbReference type="Proteomes" id="UP000007652">
    <property type="component" value="Unassembled WGS sequence"/>
</dbReference>
<dbReference type="PANTHER" id="PTHR34138:SF1">
    <property type="entry name" value="CELL SHAPE-DETERMINING PROTEIN MREC"/>
    <property type="match status" value="1"/>
</dbReference>
<gene>
    <name evidence="8" type="ORF">CAAU_0213</name>
</gene>
<comment type="similarity">
    <text evidence="1 5">Belongs to the MreC family.</text>
</comment>
<feature type="coiled-coil region" evidence="6">
    <location>
        <begin position="68"/>
        <end position="112"/>
    </location>
</feature>
<feature type="domain" description="Rod shape-determining protein MreC beta-barrel core" evidence="7">
    <location>
        <begin position="122"/>
        <end position="275"/>
    </location>
</feature>
<dbReference type="NCBIfam" id="TIGR00219">
    <property type="entry name" value="mreC"/>
    <property type="match status" value="1"/>
</dbReference>
<dbReference type="PANTHER" id="PTHR34138">
    <property type="entry name" value="CELL SHAPE-DETERMINING PROTEIN MREC"/>
    <property type="match status" value="1"/>
</dbReference>
<comment type="caution">
    <text evidence="8">The sequence shown here is derived from an EMBL/GenBank/DDBJ whole genome shotgun (WGS) entry which is preliminary data.</text>
</comment>
<name>G0V422_9CLOT</name>
<dbReference type="GO" id="GO:0005886">
    <property type="term" value="C:plasma membrane"/>
    <property type="evidence" value="ECO:0007669"/>
    <property type="project" value="TreeGrafter"/>
</dbReference>
<dbReference type="STRING" id="857293.CAAU_0213"/>
<dbReference type="RefSeq" id="WP_008907585.1">
    <property type="nucleotide sequence ID" value="NZ_CAKP01000007.1"/>
</dbReference>
<dbReference type="EMBL" id="CAKP01000007">
    <property type="protein sequence ID" value="CCC57862.1"/>
    <property type="molecule type" value="Genomic_DNA"/>
</dbReference>
<protein>
    <recommendedName>
        <fullName evidence="2 5">Cell shape-determining protein MreC</fullName>
    </recommendedName>
    <alternativeName>
        <fullName evidence="4 5">Cell shape protein MreC</fullName>
    </alternativeName>
</protein>
<organism evidence="8 9">
    <name type="scientific">Caloramator australicus RC3</name>
    <dbReference type="NCBI Taxonomy" id="857293"/>
    <lineage>
        <taxon>Bacteria</taxon>
        <taxon>Bacillati</taxon>
        <taxon>Bacillota</taxon>
        <taxon>Clostridia</taxon>
        <taxon>Eubacteriales</taxon>
        <taxon>Clostridiaceae</taxon>
        <taxon>Caloramator</taxon>
    </lineage>
</organism>
<dbReference type="Gene3D" id="2.40.10.340">
    <property type="entry name" value="Rod shape-determining protein MreC, domain 1"/>
    <property type="match status" value="1"/>
</dbReference>
<keyword evidence="9" id="KW-1185">Reference proteome</keyword>
<reference evidence="8 9" key="1">
    <citation type="journal article" date="2011" name="J. Bacteriol.">
        <title>Draft genome sequence of Caloramator australicus strain RC3T, a thermoanaerobe from the Great Artesian Basin of Australia.</title>
        <authorList>
            <person name="Ogg C.D."/>
            <person name="Patel B.K.C."/>
        </authorList>
    </citation>
    <scope>NUCLEOTIDE SEQUENCE [LARGE SCALE GENOMIC DNA]</scope>
    <source>
        <strain evidence="8 9">RC3</strain>
    </source>
</reference>